<feature type="compositionally biased region" description="Basic and acidic residues" evidence="1">
    <location>
        <begin position="326"/>
        <end position="351"/>
    </location>
</feature>
<gene>
    <name evidence="2" type="ORF">PAXINDRAFT_18043</name>
</gene>
<feature type="region of interest" description="Disordered" evidence="1">
    <location>
        <begin position="404"/>
        <end position="453"/>
    </location>
</feature>
<dbReference type="HOGENOM" id="CLU_020267_2_0_1"/>
<sequence length="776" mass="86720">MADTPFPRLSRASFEVVQTWLHRRSAAIEAALACPVLQDQKADFAELLIAEGHQISAFITAYPDGDKLSMHQLLSHLTHQCQGSQSALDILDSLSDSSWTEQPKAQSSDLLQVPLPATQQWWRPFHEAARTRIFLPPTAKNSLFSPMAKIRRKSDQFHTKLGAQVSKRDILQQHFKLYQVTHVMLKERNAELQQRAEQSEALAAVQTAIAQPILDTEHAAFNRKLLDNELSPAWALVFTQGRTDITFPMHLMSIIMKLQPAANKGSLQSINMANISSNNPECQTLKAYQKGYVVPNNTVTSDHPIGDNRWWEDFHQRYVAAATQRADQERMAKEEELAQRQQKAKEKEEAKQATAAMQAIAEELVRKKKAEEEEERKKAKETKKKKAALTQAKKQVEKQVEKWAQEVDTEESEEVEEDAARTPSRASKRVKHTPSEDNGWPRSDEDEAEPNLLDVFYDPQEVDELRILQGSEARVHHTHDFPAIKTSTNKVLHAANSWQDLVMRGRPVTKGKRSERSKSRTGRQIARAGTAAPEDIHMQSPKGPKATKAKKVKETHVSPDTMDEDQPSDEEPEEDELAMRRKGQKVKKAKSKGKETWTLPDAMDEDSPSDDDREELQALVPTVDKGKGRELPLPSLAPAPSLVPAPSQGEVDIVETRTATLVQQMAKQLTDMQGWDAASNEIDQIADAEDIQHLVLKARLADSKQERKAVTTKSAQARHIITSLQSMYAGMSQFIQFSSNVGGHSGVPLSALGGQPLSSSLVEMSEMPNVRLAAES</sequence>
<proteinExistence type="predicted"/>
<reference evidence="3" key="2">
    <citation type="submission" date="2015-01" db="EMBL/GenBank/DDBJ databases">
        <title>Evolutionary Origins and Diversification of the Mycorrhizal Mutualists.</title>
        <authorList>
            <consortium name="DOE Joint Genome Institute"/>
            <consortium name="Mycorrhizal Genomics Consortium"/>
            <person name="Kohler A."/>
            <person name="Kuo A."/>
            <person name="Nagy L.G."/>
            <person name="Floudas D."/>
            <person name="Copeland A."/>
            <person name="Barry K.W."/>
            <person name="Cichocki N."/>
            <person name="Veneault-Fourrey C."/>
            <person name="LaButti K."/>
            <person name="Lindquist E.A."/>
            <person name="Lipzen A."/>
            <person name="Lundell T."/>
            <person name="Morin E."/>
            <person name="Murat C."/>
            <person name="Riley R."/>
            <person name="Ohm R."/>
            <person name="Sun H."/>
            <person name="Tunlid A."/>
            <person name="Henrissat B."/>
            <person name="Grigoriev I.V."/>
            <person name="Hibbett D.S."/>
            <person name="Martin F."/>
        </authorList>
    </citation>
    <scope>NUCLEOTIDE SEQUENCE [LARGE SCALE GENOMIC DNA]</scope>
    <source>
        <strain evidence="3">ATCC 200175</strain>
    </source>
</reference>
<name>A0A0C9TNN8_PAXIN</name>
<feature type="compositionally biased region" description="Acidic residues" evidence="1">
    <location>
        <begin position="407"/>
        <end position="417"/>
    </location>
</feature>
<keyword evidence="3" id="KW-1185">Reference proteome</keyword>
<protein>
    <submittedName>
        <fullName evidence="2">Uncharacterized protein</fullName>
    </submittedName>
</protein>
<feature type="region of interest" description="Disordered" evidence="1">
    <location>
        <begin position="502"/>
        <end position="614"/>
    </location>
</feature>
<dbReference type="EMBL" id="KN819546">
    <property type="protein sequence ID" value="KIJ08846.1"/>
    <property type="molecule type" value="Genomic_DNA"/>
</dbReference>
<feature type="compositionally biased region" description="Basic residues" evidence="1">
    <location>
        <begin position="580"/>
        <end position="591"/>
    </location>
</feature>
<reference evidence="2 3" key="1">
    <citation type="submission" date="2014-06" db="EMBL/GenBank/DDBJ databases">
        <authorList>
            <consortium name="DOE Joint Genome Institute"/>
            <person name="Kuo A."/>
            <person name="Kohler A."/>
            <person name="Nagy L.G."/>
            <person name="Floudas D."/>
            <person name="Copeland A."/>
            <person name="Barry K.W."/>
            <person name="Cichocki N."/>
            <person name="Veneault-Fourrey C."/>
            <person name="LaButti K."/>
            <person name="Lindquist E.A."/>
            <person name="Lipzen A."/>
            <person name="Lundell T."/>
            <person name="Morin E."/>
            <person name="Murat C."/>
            <person name="Sun H."/>
            <person name="Tunlid A."/>
            <person name="Henrissat B."/>
            <person name="Grigoriev I.V."/>
            <person name="Hibbett D.S."/>
            <person name="Martin F."/>
            <person name="Nordberg H.P."/>
            <person name="Cantor M.N."/>
            <person name="Hua S.X."/>
        </authorList>
    </citation>
    <scope>NUCLEOTIDE SEQUENCE [LARGE SCALE GENOMIC DNA]</scope>
    <source>
        <strain evidence="2 3">ATCC 200175</strain>
    </source>
</reference>
<feature type="compositionally biased region" description="Acidic residues" evidence="1">
    <location>
        <begin position="602"/>
        <end position="614"/>
    </location>
</feature>
<dbReference type="Proteomes" id="UP000053647">
    <property type="component" value="Unassembled WGS sequence"/>
</dbReference>
<feature type="region of interest" description="Disordered" evidence="1">
    <location>
        <begin position="325"/>
        <end position="355"/>
    </location>
</feature>
<dbReference type="AlphaFoldDB" id="A0A0C9TNN8"/>
<evidence type="ECO:0000256" key="1">
    <source>
        <dbReference type="SAM" id="MobiDB-lite"/>
    </source>
</evidence>
<feature type="compositionally biased region" description="Acidic residues" evidence="1">
    <location>
        <begin position="561"/>
        <end position="576"/>
    </location>
</feature>
<organism evidence="2 3">
    <name type="scientific">Paxillus involutus ATCC 200175</name>
    <dbReference type="NCBI Taxonomy" id="664439"/>
    <lineage>
        <taxon>Eukaryota</taxon>
        <taxon>Fungi</taxon>
        <taxon>Dikarya</taxon>
        <taxon>Basidiomycota</taxon>
        <taxon>Agaricomycotina</taxon>
        <taxon>Agaricomycetes</taxon>
        <taxon>Agaricomycetidae</taxon>
        <taxon>Boletales</taxon>
        <taxon>Paxilineae</taxon>
        <taxon>Paxillaceae</taxon>
        <taxon>Paxillus</taxon>
    </lineage>
</organism>
<evidence type="ECO:0000313" key="3">
    <source>
        <dbReference type="Proteomes" id="UP000053647"/>
    </source>
</evidence>
<evidence type="ECO:0000313" key="2">
    <source>
        <dbReference type="EMBL" id="KIJ08846.1"/>
    </source>
</evidence>
<accession>A0A0C9TNN8</accession>
<feature type="compositionally biased region" description="Basic and acidic residues" evidence="1">
    <location>
        <begin position="367"/>
        <end position="378"/>
    </location>
</feature>
<feature type="region of interest" description="Disordered" evidence="1">
    <location>
        <begin position="367"/>
        <end position="391"/>
    </location>
</feature>